<keyword evidence="3" id="KW-1133">Transmembrane helix</keyword>
<feature type="transmembrane region" description="Helical" evidence="3">
    <location>
        <begin position="570"/>
        <end position="594"/>
    </location>
</feature>
<evidence type="ECO:0000313" key="6">
    <source>
        <dbReference type="Proteomes" id="UP000319293"/>
    </source>
</evidence>
<accession>A0A4Y5TNK3</accession>
<feature type="transmembrane region" description="Helical" evidence="3">
    <location>
        <begin position="537"/>
        <end position="558"/>
    </location>
</feature>
<dbReference type="InterPro" id="IPR013491">
    <property type="entry name" value="Tape_meas_N"/>
</dbReference>
<evidence type="ECO:0000256" key="2">
    <source>
        <dbReference type="SAM" id="Coils"/>
    </source>
</evidence>
<evidence type="ECO:0000256" key="3">
    <source>
        <dbReference type="SAM" id="Phobius"/>
    </source>
</evidence>
<dbReference type="Pfam" id="PF20155">
    <property type="entry name" value="TMP_3"/>
    <property type="match status" value="1"/>
</dbReference>
<sequence>MSDQIDIVIRETGGEKAVERVRSLSSAAILAHENITKLNKTLGGIKLGASVVTDLNRMLRTAQSVIKSNDQLAVSNTKLATAASKLDAANAKLAISQSKVAVEQQKLQAAMAGTEAALQKAVAAEARANQELAKLSQAQSRATAESARMTAAQTAAQTALQNLATATARAAVEAQRLATEQQRTAAAAVQVQQAQSRLAASQAQAATAQQRFNTEQQRTATAAAQAQAALSNVAAAQSRAATAATNAQVATQRLATEQQRQRTQAANAAAANDRAALAALRLAEAQRKANQELRNRPQVSGPGTAGALGAVAGATGVSMGAKEVLGMADAYTALGNKLVNLAPSMETVNRLTKEMFELADRTRQPVQDVATSFQRFDLAMRDLGAGQAETLRMTETINKAIVVSGATATESAAGLLQLAQAFGSGRLQGDEFRSIMENLPVVADMIAKRLGVTRSELKKLSSDSKITSQVMREAFSAAAADIDERFKKTIPTLGQSFNVLRNNFLQSVGEFDKATGITRAMSTAMLALGKNMELTTVAVVGLGTAMAVNLGPGLIANLNRLKTAIFGVNAALLANPIGLIAGAVAAAAAALYYFGDQIKVTEDKVVTLKDVAKGTLSVMGDGLVIAADAVRAAWGVAIDWLSAKTDGWGEQFRNLGAYLASVMKNNANTLIGTFVGAYDAATKLWDNWPKYMDGIMKSAANVGISAIETLLNGWQIALRKIAEGMAYFAPQAAKGLTEFLDKTKIELPRIEIGENNKAALDELKKSFTDAMNVDYVGKVFDVIGKRSREIANQRIKDAKALQEAQLRGEGANLTQTAGVDDKAAKKAARELEKLKKALANVRGEVDPTENAIKRLARAQEVLTKATQTMDPATKKMLISQEEAVRIMERLRQKYRDALDPIGAATRKLDEQIESYKLVGDAQQDAAKMLEIRRDLESKNIQLTNEATEAIKRRVEAEREAARANAARNAVLQDTVYKQRDEIDRIGATGDLKRSGQISGGQAAQSVVNIFGEDAMQGTIEAWNAYEQQYKDFLARIDAARQADVISAQTAEKLKYQAQVEYVGKYLAQADSFFGMMAQMSSSGNKKLAAIGKAAAIAQAVINTYQAATAAYAAMAGIPIVGPALGAAAAGAAIVAGLANVQAIKSQNVAGYEKGGYTGNYGTKQVAGVVHGQEYVFNAQATRRLGVNNLEALASGRASSLVANNGGSPYNGNSGVNIQIINNAGAQVTTREEQDEKGNLNLTVLIDQVSDNLAGQMRNRRGELFDATKDAFNLQPSIGAN</sequence>
<keyword evidence="6" id="KW-1185">Reference proteome</keyword>
<keyword evidence="3" id="KW-0472">Membrane</keyword>
<dbReference type="GO" id="GO:0098003">
    <property type="term" value="P:viral tail assembly"/>
    <property type="evidence" value="ECO:0007669"/>
    <property type="project" value="UniProtKB-KW"/>
</dbReference>
<keyword evidence="3" id="KW-0812">Transmembrane</keyword>
<protein>
    <recommendedName>
        <fullName evidence="4">Tape measure protein N-terminal domain-containing protein</fullName>
    </recommendedName>
</protein>
<keyword evidence="2" id="KW-0175">Coiled coil</keyword>
<keyword evidence="1" id="KW-1245">Viral tail assembly</keyword>
<dbReference type="KEGG" id="vg:77948047"/>
<proteinExistence type="predicted"/>
<evidence type="ECO:0000313" key="5">
    <source>
        <dbReference type="EMBL" id="QDB70862.1"/>
    </source>
</evidence>
<dbReference type="NCBIfam" id="TIGR02675">
    <property type="entry name" value="tape_meas_nterm"/>
    <property type="match status" value="1"/>
</dbReference>
<dbReference type="EMBL" id="MK816297">
    <property type="protein sequence ID" value="QDB70862.1"/>
    <property type="molecule type" value="Genomic_DNA"/>
</dbReference>
<feature type="coiled-coil region" evidence="2">
    <location>
        <begin position="925"/>
        <end position="973"/>
    </location>
</feature>
<dbReference type="Proteomes" id="UP000319293">
    <property type="component" value="Segment"/>
</dbReference>
<keyword evidence="1" id="KW-1188">Viral release from host cell</keyword>
<evidence type="ECO:0000259" key="4">
    <source>
        <dbReference type="Pfam" id="PF20155"/>
    </source>
</evidence>
<feature type="domain" description="Tape measure protein N-terminal" evidence="4">
    <location>
        <begin position="322"/>
        <end position="513"/>
    </location>
</feature>
<name>A0A4Y5TNK3_9CAUD</name>
<reference evidence="5 6" key="1">
    <citation type="submission" date="2019-04" db="EMBL/GenBank/DDBJ databases">
        <title>Complete genome sequence of a novel bacteriophage, PBPA162, infecting Pseudomonas aeruginosa.</title>
        <authorList>
            <person name="Myung H."/>
            <person name="Hong H."/>
            <person name="Cho J."/>
        </authorList>
    </citation>
    <scope>NUCLEOTIDE SEQUENCE [LARGE SCALE GENOMIC DNA]</scope>
</reference>
<dbReference type="RefSeq" id="YP_010671791.1">
    <property type="nucleotide sequence ID" value="NC_070971.1"/>
</dbReference>
<dbReference type="GeneID" id="77948047"/>
<feature type="coiled-coil region" evidence="2">
    <location>
        <begin position="118"/>
        <end position="145"/>
    </location>
</feature>
<organism evidence="5 6">
    <name type="scientific">Pseudomonas virus PBPA162</name>
    <dbReference type="NCBI Taxonomy" id="2588096"/>
    <lineage>
        <taxon>Viruses</taxon>
        <taxon>Duplodnaviria</taxon>
        <taxon>Heunggongvirae</taxon>
        <taxon>Uroviricota</taxon>
        <taxon>Caudoviricetes</taxon>
        <taxon>Queuovirinae</taxon>
        <taxon>Iggyvirus</taxon>
        <taxon>Iggyvirus PBPA162</taxon>
    </lineage>
</organism>
<evidence type="ECO:0000256" key="1">
    <source>
        <dbReference type="ARBA" id="ARBA00022465"/>
    </source>
</evidence>